<proteinExistence type="predicted"/>
<dbReference type="AlphaFoldDB" id="A0AA36MVU0"/>
<evidence type="ECO:0000313" key="2">
    <source>
        <dbReference type="EMBL" id="CAJ1380733.1"/>
    </source>
</evidence>
<gene>
    <name evidence="2" type="ORF">EVOR1521_LOCUS8603</name>
</gene>
<feature type="non-terminal residue" evidence="2">
    <location>
        <position position="1"/>
    </location>
</feature>
<name>A0AA36MVU0_9DINO</name>
<reference evidence="2" key="1">
    <citation type="submission" date="2023-08" db="EMBL/GenBank/DDBJ databases">
        <authorList>
            <person name="Chen Y."/>
            <person name="Shah S."/>
            <person name="Dougan E. K."/>
            <person name="Thang M."/>
            <person name="Chan C."/>
        </authorList>
    </citation>
    <scope>NUCLEOTIDE SEQUENCE</scope>
</reference>
<keyword evidence="3" id="KW-1185">Reference proteome</keyword>
<organism evidence="2 3">
    <name type="scientific">Effrenium voratum</name>
    <dbReference type="NCBI Taxonomy" id="2562239"/>
    <lineage>
        <taxon>Eukaryota</taxon>
        <taxon>Sar</taxon>
        <taxon>Alveolata</taxon>
        <taxon>Dinophyceae</taxon>
        <taxon>Suessiales</taxon>
        <taxon>Symbiodiniaceae</taxon>
        <taxon>Effrenium</taxon>
    </lineage>
</organism>
<protein>
    <submittedName>
        <fullName evidence="2">Uncharacterized protein</fullName>
    </submittedName>
</protein>
<accession>A0AA36MVU0</accession>
<dbReference type="Proteomes" id="UP001178507">
    <property type="component" value="Unassembled WGS sequence"/>
</dbReference>
<comment type="caution">
    <text evidence="2">The sequence shown here is derived from an EMBL/GenBank/DDBJ whole genome shotgun (WGS) entry which is preliminary data.</text>
</comment>
<evidence type="ECO:0000313" key="3">
    <source>
        <dbReference type="Proteomes" id="UP001178507"/>
    </source>
</evidence>
<feature type="non-terminal residue" evidence="2">
    <location>
        <position position="416"/>
    </location>
</feature>
<evidence type="ECO:0000256" key="1">
    <source>
        <dbReference type="SAM" id="MobiDB-lite"/>
    </source>
</evidence>
<sequence>RGKRQQRQRRVTATLTLQNTWTLRPITESIRSEAFWLYSNMVCKLSQFSEDLRVWSESCPCHAWLRSPGPSSPRPAAAAGSGDNPAGSGGSADSAPAATAAERLHAVRQTLGLQQGVGDGSHYGPCPLAGQRAVELATGVIYHLLDDLHESYVREILEHNQCVDLAAIENTLADFTLGKSKIAQHLGLKLQCWTQLPWKLADPALHHRLPWKHLAPGSATREELLAFIEGTPMEQCPSLSDFVWGLRFMPTLSRGKFTGPYVSLRLRHSALRKIISVKEEHTKLLEYFEEVSRPDTLAKRLGFWNHSTWQALKSPGQRCTRRAKVRWACVVLYALDPESQYMKLTALQAKRQEAKARKKKIIRNSILREGGAQSDRFSLENVERIAMSDHLQHTMSLGRLYSVSASTKLPALDAAH</sequence>
<feature type="region of interest" description="Disordered" evidence="1">
    <location>
        <begin position="70"/>
        <end position="99"/>
    </location>
</feature>
<dbReference type="EMBL" id="CAUJNA010000743">
    <property type="protein sequence ID" value="CAJ1380733.1"/>
    <property type="molecule type" value="Genomic_DNA"/>
</dbReference>